<reference evidence="1" key="1">
    <citation type="journal article" date="2014" name="Front. Microbiol.">
        <title>High frequency of phylogenetically diverse reductive dehalogenase-homologous genes in deep subseafloor sedimentary metagenomes.</title>
        <authorList>
            <person name="Kawai M."/>
            <person name="Futagami T."/>
            <person name="Toyoda A."/>
            <person name="Takaki Y."/>
            <person name="Nishi S."/>
            <person name="Hori S."/>
            <person name="Arai W."/>
            <person name="Tsubouchi T."/>
            <person name="Morono Y."/>
            <person name="Uchiyama I."/>
            <person name="Ito T."/>
            <person name="Fujiyama A."/>
            <person name="Inagaki F."/>
            <person name="Takami H."/>
        </authorList>
    </citation>
    <scope>NUCLEOTIDE SEQUENCE</scope>
    <source>
        <strain evidence="1">Expedition CK06-06</strain>
    </source>
</reference>
<comment type="caution">
    <text evidence="1">The sequence shown here is derived from an EMBL/GenBank/DDBJ whole genome shotgun (WGS) entry which is preliminary data.</text>
</comment>
<gene>
    <name evidence="1" type="ORF">S06H3_26200</name>
</gene>
<accession>X1M694</accession>
<dbReference type="AlphaFoldDB" id="X1M694"/>
<protein>
    <submittedName>
        <fullName evidence="1">Uncharacterized protein</fullName>
    </submittedName>
</protein>
<dbReference type="EMBL" id="BARV01015119">
    <property type="protein sequence ID" value="GAI27127.1"/>
    <property type="molecule type" value="Genomic_DNA"/>
</dbReference>
<evidence type="ECO:0000313" key="1">
    <source>
        <dbReference type="EMBL" id="GAI27127.1"/>
    </source>
</evidence>
<sequence>MAAGVGFEPTVPFGTIVFKTILLNQTPASRLKKNGGGGGTRT</sequence>
<name>X1M694_9ZZZZ</name>
<organism evidence="1">
    <name type="scientific">marine sediment metagenome</name>
    <dbReference type="NCBI Taxonomy" id="412755"/>
    <lineage>
        <taxon>unclassified sequences</taxon>
        <taxon>metagenomes</taxon>
        <taxon>ecological metagenomes</taxon>
    </lineage>
</organism>
<feature type="non-terminal residue" evidence="1">
    <location>
        <position position="42"/>
    </location>
</feature>
<proteinExistence type="predicted"/>